<reference evidence="2" key="1">
    <citation type="submission" date="2021-06" db="EMBL/GenBank/DDBJ databases">
        <authorList>
            <person name="Kallberg Y."/>
            <person name="Tangrot J."/>
            <person name="Rosling A."/>
        </authorList>
    </citation>
    <scope>NUCLEOTIDE SEQUENCE</scope>
    <source>
        <strain evidence="2">87-6 pot B 2015</strain>
    </source>
</reference>
<dbReference type="SUPFAM" id="SSF81901">
    <property type="entry name" value="HCP-like"/>
    <property type="match status" value="1"/>
</dbReference>
<feature type="compositionally biased region" description="Polar residues" evidence="1">
    <location>
        <begin position="143"/>
        <end position="152"/>
    </location>
</feature>
<keyword evidence="3" id="KW-1185">Reference proteome</keyword>
<dbReference type="Proteomes" id="UP000789375">
    <property type="component" value="Unassembled WGS sequence"/>
</dbReference>
<feature type="compositionally biased region" description="Polar residues" evidence="1">
    <location>
        <begin position="76"/>
        <end position="135"/>
    </location>
</feature>
<dbReference type="Pfam" id="PF08238">
    <property type="entry name" value="Sel1"/>
    <property type="match status" value="3"/>
</dbReference>
<feature type="compositionally biased region" description="Polar residues" evidence="1">
    <location>
        <begin position="40"/>
        <end position="59"/>
    </location>
</feature>
<evidence type="ECO:0000313" key="3">
    <source>
        <dbReference type="Proteomes" id="UP000789375"/>
    </source>
</evidence>
<feature type="compositionally biased region" description="Basic and acidic residues" evidence="1">
    <location>
        <begin position="61"/>
        <end position="74"/>
    </location>
</feature>
<feature type="compositionally biased region" description="Low complexity" evidence="1">
    <location>
        <begin position="210"/>
        <end position="225"/>
    </location>
</feature>
<dbReference type="InterPro" id="IPR011990">
    <property type="entry name" value="TPR-like_helical_dom_sf"/>
</dbReference>
<feature type="region of interest" description="Disordered" evidence="1">
    <location>
        <begin position="19"/>
        <end position="271"/>
    </location>
</feature>
<dbReference type="InterPro" id="IPR052945">
    <property type="entry name" value="Mitotic_Regulator"/>
</dbReference>
<dbReference type="PANTHER" id="PTHR43628:SF1">
    <property type="entry name" value="CHITIN SYNTHASE REGULATORY FACTOR 2-RELATED"/>
    <property type="match status" value="1"/>
</dbReference>
<dbReference type="EMBL" id="CAJVPP010000255">
    <property type="protein sequence ID" value="CAG8461526.1"/>
    <property type="molecule type" value="Genomic_DNA"/>
</dbReference>
<evidence type="ECO:0000313" key="2">
    <source>
        <dbReference type="EMBL" id="CAG8461526.1"/>
    </source>
</evidence>
<proteinExistence type="predicted"/>
<comment type="caution">
    <text evidence="2">The sequence shown here is derived from an EMBL/GenBank/DDBJ whole genome shotgun (WGS) entry which is preliminary data.</text>
</comment>
<dbReference type="Gene3D" id="1.25.40.10">
    <property type="entry name" value="Tetratricopeptide repeat domain"/>
    <property type="match status" value="1"/>
</dbReference>
<feature type="compositionally biased region" description="Basic and acidic residues" evidence="1">
    <location>
        <begin position="200"/>
        <end position="209"/>
    </location>
</feature>
<feature type="compositionally biased region" description="Polar residues" evidence="1">
    <location>
        <begin position="226"/>
        <end position="239"/>
    </location>
</feature>
<dbReference type="GO" id="GO:0032153">
    <property type="term" value="C:cell division site"/>
    <property type="evidence" value="ECO:0007669"/>
    <property type="project" value="TreeGrafter"/>
</dbReference>
<protein>
    <submittedName>
        <fullName evidence="2">2743_t:CDS:1</fullName>
    </submittedName>
</protein>
<gene>
    <name evidence="2" type="ORF">FMOSSE_LOCUS2062</name>
</gene>
<feature type="compositionally biased region" description="Polar residues" evidence="1">
    <location>
        <begin position="255"/>
        <end position="270"/>
    </location>
</feature>
<name>A0A9N8VU88_FUNMO</name>
<dbReference type="PANTHER" id="PTHR43628">
    <property type="entry name" value="ACTIVATOR OF C KINASE PROTEIN 1-RELATED"/>
    <property type="match status" value="1"/>
</dbReference>
<evidence type="ECO:0000256" key="1">
    <source>
        <dbReference type="SAM" id="MobiDB-lite"/>
    </source>
</evidence>
<dbReference type="GO" id="GO:0010972">
    <property type="term" value="P:negative regulation of G2/M transition of mitotic cell cycle"/>
    <property type="evidence" value="ECO:0007669"/>
    <property type="project" value="TreeGrafter"/>
</dbReference>
<accession>A0A9N8VU88</accession>
<dbReference type="AlphaFoldDB" id="A0A9N8VU88"/>
<dbReference type="SMART" id="SM00671">
    <property type="entry name" value="SEL1"/>
    <property type="match status" value="3"/>
</dbReference>
<dbReference type="InterPro" id="IPR006597">
    <property type="entry name" value="Sel1-like"/>
</dbReference>
<sequence>MSKFKNGWTVNRNVEDPILRPRPISQEGYNYPAEHANDKNYLNPNSRRQPIRQYSSSASLEVRHEHNRQQREQEFFANSPSATQGSTENLRNAPVMQSNVSDSGSSDYYQRSVRQANNYHNSSSPSNTHLPPQNNRDFKGTEPNLNLPSNSHGIVPYSNLPSNSRGIVPHFPNQTIKQNYNSTQPKLLNNSRSIPSQHIVVDRPIRKDSYGSSSQHSMDSQRSTSQESFLSASPSQLPSGSHGIVQRSIHPGGHMNQSQSKDNNKSQRLNLPNPVSIEDYISQAIKYHEDNQLEKSTEYLRIAAERNSAVGMVLYGIALRHGWGCKVDTALAFGYLEKAAGSMINIKNGINESVSMSSFRGELILAIYELGVCFRHGWGIPKNKATAASYFEIAANMGDPDAQNDVALCYYKGEGVKKDMKMAAKFYRMADAQGHGTLGNSWIFKAKYNDDKK</sequence>
<organism evidence="2 3">
    <name type="scientific">Funneliformis mosseae</name>
    <name type="common">Endomycorrhizal fungus</name>
    <name type="synonym">Glomus mosseae</name>
    <dbReference type="NCBI Taxonomy" id="27381"/>
    <lineage>
        <taxon>Eukaryota</taxon>
        <taxon>Fungi</taxon>
        <taxon>Fungi incertae sedis</taxon>
        <taxon>Mucoromycota</taxon>
        <taxon>Glomeromycotina</taxon>
        <taxon>Glomeromycetes</taxon>
        <taxon>Glomerales</taxon>
        <taxon>Glomeraceae</taxon>
        <taxon>Funneliformis</taxon>
    </lineage>
</organism>
<feature type="compositionally biased region" description="Polar residues" evidence="1">
    <location>
        <begin position="172"/>
        <end position="196"/>
    </location>
</feature>